<sequence length="122" mass="13403">MANPVPNVIYTTNPSAPIFEGPPAYTETVFSTPMGGNMNAPNQVGPTTNPSVPKTQRDVEMQPTGTTPIVLFQPTVQRVTVVQPRQRYVVVRRRRPVCYALFLFFIIIVIVSIIVGATQSSN</sequence>
<evidence type="ECO:0000256" key="1">
    <source>
        <dbReference type="SAM" id="MobiDB-lite"/>
    </source>
</evidence>
<evidence type="ECO:0000313" key="3">
    <source>
        <dbReference type="EMBL" id="CBY25179.1"/>
    </source>
</evidence>
<feature type="compositionally biased region" description="Polar residues" evidence="1">
    <location>
        <begin position="39"/>
        <end position="54"/>
    </location>
</feature>
<accession>E5QCG2</accession>
<dbReference type="Bgee" id="WBGene00206354">
    <property type="expression patterns" value="Expressed in larva and 3 other cell types or tissues"/>
</dbReference>
<name>E5QCG2_CAEEL</name>
<dbReference type="Proteomes" id="UP000001940">
    <property type="component" value="Chromosome II"/>
</dbReference>
<dbReference type="CTD" id="13186714"/>
<dbReference type="RefSeq" id="NP_001254235.1">
    <property type="nucleotide sequence ID" value="NM_001267306.1"/>
</dbReference>
<gene>
    <name evidence="3" type="ORF">CELE_F27E5.9</name>
    <name evidence="3 5" type="ORF">F27E5.9</name>
</gene>
<dbReference type="GeneID" id="13186714"/>
<dbReference type="EMBL" id="BX284602">
    <property type="protein sequence ID" value="CBY25179.1"/>
    <property type="molecule type" value="Genomic_DNA"/>
</dbReference>
<dbReference type="KEGG" id="cel:CELE_F27E5.9"/>
<keyword evidence="2" id="KW-0812">Transmembrane</keyword>
<feature type="region of interest" description="Disordered" evidence="1">
    <location>
        <begin position="32"/>
        <end position="59"/>
    </location>
</feature>
<dbReference type="AGR" id="WB:WBGene00206354"/>
<keyword evidence="2" id="KW-0472">Membrane</keyword>
<dbReference type="PaxDb" id="6239-F27E5.9"/>
<evidence type="ECO:0000313" key="4">
    <source>
        <dbReference type="Proteomes" id="UP000001940"/>
    </source>
</evidence>
<dbReference type="AlphaFoldDB" id="E5QCG2"/>
<dbReference type="SMR" id="E5QCG2"/>
<dbReference type="HOGENOM" id="CLU_2028786_0_0_1"/>
<evidence type="ECO:0000313" key="5">
    <source>
        <dbReference type="WormBase" id="F27E5.9"/>
    </source>
</evidence>
<organism evidence="3 4">
    <name type="scientific">Caenorhabditis elegans</name>
    <dbReference type="NCBI Taxonomy" id="6239"/>
    <lineage>
        <taxon>Eukaryota</taxon>
        <taxon>Metazoa</taxon>
        <taxon>Ecdysozoa</taxon>
        <taxon>Nematoda</taxon>
        <taxon>Chromadorea</taxon>
        <taxon>Rhabditida</taxon>
        <taxon>Rhabditina</taxon>
        <taxon>Rhabditomorpha</taxon>
        <taxon>Rhabditoidea</taxon>
        <taxon>Rhabditidae</taxon>
        <taxon>Peloderinae</taxon>
        <taxon>Caenorhabditis</taxon>
    </lineage>
</organism>
<dbReference type="WormBase" id="F27E5.9">
    <property type="protein sequence ID" value="CE45530"/>
    <property type="gene ID" value="WBGene00206354"/>
</dbReference>
<reference evidence="3 4" key="1">
    <citation type="journal article" date="1998" name="Science">
        <title>Genome sequence of the nematode C. elegans: a platform for investigating biology.</title>
        <authorList>
            <consortium name="The C. elegans sequencing consortium"/>
            <person name="Sulson J.E."/>
            <person name="Waterston R."/>
        </authorList>
    </citation>
    <scope>NUCLEOTIDE SEQUENCE [LARGE SCALE GENOMIC DNA]</scope>
    <source>
        <strain evidence="3 4">Bristol N2</strain>
    </source>
</reference>
<dbReference type="InParanoid" id="E5QCG2"/>
<feature type="transmembrane region" description="Helical" evidence="2">
    <location>
        <begin position="97"/>
        <end position="117"/>
    </location>
</feature>
<keyword evidence="2" id="KW-1133">Transmembrane helix</keyword>
<proteinExistence type="predicted"/>
<keyword evidence="4" id="KW-1185">Reference proteome</keyword>
<protein>
    <submittedName>
        <fullName evidence="3">Uncharacterized protein</fullName>
    </submittedName>
</protein>
<evidence type="ECO:0000256" key="2">
    <source>
        <dbReference type="SAM" id="Phobius"/>
    </source>
</evidence>